<dbReference type="AlphaFoldDB" id="A0A8J3J4K5"/>
<reference evidence="1" key="1">
    <citation type="submission" date="2021-01" db="EMBL/GenBank/DDBJ databases">
        <title>Whole genome shotgun sequence of Actinocatenispora rupis NBRC 107355.</title>
        <authorList>
            <person name="Komaki H."/>
            <person name="Tamura T."/>
        </authorList>
    </citation>
    <scope>NUCLEOTIDE SEQUENCE</scope>
    <source>
        <strain evidence="1">NBRC 107355</strain>
    </source>
</reference>
<dbReference type="PANTHER" id="PTHR38479:SF2">
    <property type="entry name" value="WINGED HELIX DNA-BINDING DOMAIN-CONTAINING PROTEIN"/>
    <property type="match status" value="1"/>
</dbReference>
<evidence type="ECO:0000313" key="1">
    <source>
        <dbReference type="EMBL" id="GID10029.1"/>
    </source>
</evidence>
<dbReference type="Proteomes" id="UP000612808">
    <property type="component" value="Unassembled WGS sequence"/>
</dbReference>
<gene>
    <name evidence="1" type="ORF">Aru02nite_09180</name>
</gene>
<name>A0A8J3J4K5_9ACTN</name>
<accession>A0A8J3J4K5</accession>
<comment type="caution">
    <text evidence="1">The sequence shown here is derived from an EMBL/GenBank/DDBJ whole genome shotgun (WGS) entry which is preliminary data.</text>
</comment>
<dbReference type="Pfam" id="PF06224">
    <property type="entry name" value="AlkZ-like"/>
    <property type="match status" value="1"/>
</dbReference>
<dbReference type="RefSeq" id="WP_203655113.1">
    <property type="nucleotide sequence ID" value="NZ_BAAAZM010000002.1"/>
</dbReference>
<protein>
    <recommendedName>
        <fullName evidence="3">Winged helix DNA-binding domain-containing protein</fullName>
    </recommendedName>
</protein>
<evidence type="ECO:0000313" key="2">
    <source>
        <dbReference type="Proteomes" id="UP000612808"/>
    </source>
</evidence>
<organism evidence="1 2">
    <name type="scientific">Actinocatenispora rupis</name>
    <dbReference type="NCBI Taxonomy" id="519421"/>
    <lineage>
        <taxon>Bacteria</taxon>
        <taxon>Bacillati</taxon>
        <taxon>Actinomycetota</taxon>
        <taxon>Actinomycetes</taxon>
        <taxon>Micromonosporales</taxon>
        <taxon>Micromonosporaceae</taxon>
        <taxon>Actinocatenispora</taxon>
    </lineage>
</organism>
<sequence length="392" mass="43037">MRLIDDAERRARLARRHALAPRHRVADVPAAVRAMTALHGTEAATPYLSLLARVDGFTRADLDDALYSSRSLVKQLAMRRTLFVFPRELLPAAVSAPSARVAEQVAGRLVRDLEAGGVTDDGAGWLAAAREAVLRRLAGGAELSAKDLREGLAELSGQLSWYEHKSYGGVVHVAPRVLTWLSATGDLVRGNNSGRWRVSRPLWTRMDDWLGAPLPRCEPPAAYEVLVESYLRTFGPATERDLVWWFGATKAAMRRALSDLAAVRVQLERDQTGWVLPDDVAPEPPVEPWAALLPALDPTTMGWKDRDFYVDPGFAPAIFDRAGNGGTTVWWDGRIVGAYVPDEDGRIELVVPDDPGRAARSALHAEAERLGDWLDGEKVSALYTSPLVTWGR</sequence>
<proteinExistence type="predicted"/>
<evidence type="ECO:0008006" key="3">
    <source>
        <dbReference type="Google" id="ProtNLM"/>
    </source>
</evidence>
<dbReference type="PANTHER" id="PTHR38479">
    <property type="entry name" value="LMO0824 PROTEIN"/>
    <property type="match status" value="1"/>
</dbReference>
<keyword evidence="2" id="KW-1185">Reference proteome</keyword>
<dbReference type="EMBL" id="BOMB01000004">
    <property type="protein sequence ID" value="GID10029.1"/>
    <property type="molecule type" value="Genomic_DNA"/>
</dbReference>
<dbReference type="InterPro" id="IPR009351">
    <property type="entry name" value="AlkZ-like"/>
</dbReference>